<keyword evidence="7 9" id="KW-0326">Glycosidase</keyword>
<keyword evidence="5 9" id="KW-0378">Hydrolase</keyword>
<dbReference type="Pfam" id="PF00295">
    <property type="entry name" value="Glyco_hydro_28"/>
    <property type="match status" value="1"/>
</dbReference>
<proteinExistence type="inferred from homology"/>
<evidence type="ECO:0000256" key="1">
    <source>
        <dbReference type="ARBA" id="ARBA00004613"/>
    </source>
</evidence>
<evidence type="ECO:0000256" key="4">
    <source>
        <dbReference type="ARBA" id="ARBA00022729"/>
    </source>
</evidence>
<evidence type="ECO:0000256" key="2">
    <source>
        <dbReference type="ARBA" id="ARBA00008834"/>
    </source>
</evidence>
<dbReference type="GO" id="GO:0004650">
    <property type="term" value="F:polygalacturonase activity"/>
    <property type="evidence" value="ECO:0007669"/>
    <property type="project" value="InterPro"/>
</dbReference>
<dbReference type="PANTHER" id="PTHR31736">
    <property type="match status" value="1"/>
</dbReference>
<dbReference type="GO" id="GO:0005576">
    <property type="term" value="C:extracellular region"/>
    <property type="evidence" value="ECO:0007669"/>
    <property type="project" value="UniProtKB-SubCell"/>
</dbReference>
<dbReference type="GO" id="GO:0071555">
    <property type="term" value="P:cell wall organization"/>
    <property type="evidence" value="ECO:0007669"/>
    <property type="project" value="UniProtKB-KW"/>
</dbReference>
<evidence type="ECO:0000256" key="8">
    <source>
        <dbReference type="ARBA" id="ARBA00023316"/>
    </source>
</evidence>
<name>A0A6A6B9I4_9PEZI</name>
<evidence type="ECO:0000256" key="5">
    <source>
        <dbReference type="ARBA" id="ARBA00022801"/>
    </source>
</evidence>
<accession>A0A6A6B9I4</accession>
<feature type="signal peptide" evidence="10">
    <location>
        <begin position="1"/>
        <end position="30"/>
    </location>
</feature>
<dbReference type="AlphaFoldDB" id="A0A6A6B9I4"/>
<dbReference type="GeneID" id="54294696"/>
<evidence type="ECO:0000256" key="6">
    <source>
        <dbReference type="ARBA" id="ARBA00023180"/>
    </source>
</evidence>
<dbReference type="InterPro" id="IPR011050">
    <property type="entry name" value="Pectin_lyase_fold/virulence"/>
</dbReference>
<evidence type="ECO:0000256" key="7">
    <source>
        <dbReference type="ARBA" id="ARBA00023295"/>
    </source>
</evidence>
<dbReference type="PROSITE" id="PS51257">
    <property type="entry name" value="PROKAR_LIPOPROTEIN"/>
    <property type="match status" value="1"/>
</dbReference>
<sequence>MHVRSQFPAFLNIVISILFLFLFTATACESEEKKECIVQPGEYGSDDAVAIKSAFDECGHGGKVVFLNETYNINSVMNTTGLEDCEIELRGTLLWSTDISYWLNNSISIGYQNQTTAWVFGGRKIHWQGFGYGTFDGNGQVWYDFVNGTSNYPRRPQQLLIWETYDSVFEGIRFVQSQMWTMTITKSNSVLLQDIYVNSTSNNSAPTQNTDGVDTIYASNITFNRWHVINGDDAISSKANSSDIFVNDCIFEDGQGIAIGSIGQYNGVYEFIENFHVRNITLKNTSYVKTWTGVQKGYPPNGGGGGIGCMYDVQHISTRGNLGIDQCTSYNGQEGDCDTSEFQISDLYWGNISGTTKSEYAAELQCSAEAPCPGVEITNVTLTEVETGTSVDSYQCSNVEDPVGFVCDD</sequence>
<dbReference type="OrthoDB" id="187139at2759"/>
<keyword evidence="6" id="KW-0325">Glycoprotein</keyword>
<keyword evidence="4 10" id="KW-0732">Signal</keyword>
<feature type="chain" id="PRO_5025629344" evidence="10">
    <location>
        <begin position="31"/>
        <end position="409"/>
    </location>
</feature>
<dbReference type="RefSeq" id="XP_033395290.1">
    <property type="nucleotide sequence ID" value="XM_033537200.1"/>
</dbReference>
<keyword evidence="3" id="KW-0964">Secreted</keyword>
<comment type="subcellular location">
    <subcellularLocation>
        <location evidence="1">Secreted</location>
    </subcellularLocation>
</comment>
<dbReference type="SUPFAM" id="SSF51126">
    <property type="entry name" value="Pectin lyase-like"/>
    <property type="match status" value="1"/>
</dbReference>
<dbReference type="InterPro" id="IPR012334">
    <property type="entry name" value="Pectin_lyas_fold"/>
</dbReference>
<protein>
    <submittedName>
        <fullName evidence="11">Glycoside hydrolase family 28 protein</fullName>
    </submittedName>
</protein>
<dbReference type="Proteomes" id="UP000799438">
    <property type="component" value="Unassembled WGS sequence"/>
</dbReference>
<reference evidence="11" key="1">
    <citation type="journal article" date="2020" name="Stud. Mycol.">
        <title>101 Dothideomycetes genomes: a test case for predicting lifestyles and emergence of pathogens.</title>
        <authorList>
            <person name="Haridas S."/>
            <person name="Albert R."/>
            <person name="Binder M."/>
            <person name="Bloem J."/>
            <person name="Labutti K."/>
            <person name="Salamov A."/>
            <person name="Andreopoulos B."/>
            <person name="Baker S."/>
            <person name="Barry K."/>
            <person name="Bills G."/>
            <person name="Bluhm B."/>
            <person name="Cannon C."/>
            <person name="Castanera R."/>
            <person name="Culley D."/>
            <person name="Daum C."/>
            <person name="Ezra D."/>
            <person name="Gonzalez J."/>
            <person name="Henrissat B."/>
            <person name="Kuo A."/>
            <person name="Liang C."/>
            <person name="Lipzen A."/>
            <person name="Lutzoni F."/>
            <person name="Magnuson J."/>
            <person name="Mondo S."/>
            <person name="Nolan M."/>
            <person name="Ohm R."/>
            <person name="Pangilinan J."/>
            <person name="Park H.-J."/>
            <person name="Ramirez L."/>
            <person name="Alfaro M."/>
            <person name="Sun H."/>
            <person name="Tritt A."/>
            <person name="Yoshinaga Y."/>
            <person name="Zwiers L.-H."/>
            <person name="Turgeon B."/>
            <person name="Goodwin S."/>
            <person name="Spatafora J."/>
            <person name="Crous P."/>
            <person name="Grigoriev I."/>
        </authorList>
    </citation>
    <scope>NUCLEOTIDE SEQUENCE</scope>
    <source>
        <strain evidence="11">CBS 121167</strain>
    </source>
</reference>
<evidence type="ECO:0000313" key="11">
    <source>
        <dbReference type="EMBL" id="KAF2139577.1"/>
    </source>
</evidence>
<evidence type="ECO:0000256" key="9">
    <source>
        <dbReference type="RuleBase" id="RU361169"/>
    </source>
</evidence>
<evidence type="ECO:0000256" key="10">
    <source>
        <dbReference type="SAM" id="SignalP"/>
    </source>
</evidence>
<keyword evidence="12" id="KW-1185">Reference proteome</keyword>
<gene>
    <name evidence="11" type="ORF">K452DRAFT_231960</name>
</gene>
<keyword evidence="8" id="KW-0961">Cell wall biogenesis/degradation</keyword>
<dbReference type="InterPro" id="IPR000743">
    <property type="entry name" value="Glyco_hydro_28"/>
</dbReference>
<dbReference type="EMBL" id="ML995492">
    <property type="protein sequence ID" value="KAF2139577.1"/>
    <property type="molecule type" value="Genomic_DNA"/>
</dbReference>
<evidence type="ECO:0000256" key="3">
    <source>
        <dbReference type="ARBA" id="ARBA00022525"/>
    </source>
</evidence>
<dbReference type="Gene3D" id="2.160.20.10">
    <property type="entry name" value="Single-stranded right-handed beta-helix, Pectin lyase-like"/>
    <property type="match status" value="1"/>
</dbReference>
<dbReference type="GO" id="GO:0005975">
    <property type="term" value="P:carbohydrate metabolic process"/>
    <property type="evidence" value="ECO:0007669"/>
    <property type="project" value="InterPro"/>
</dbReference>
<dbReference type="PANTHER" id="PTHR31736:SF8">
    <property type="entry name" value="PUTATIVE (AFU_ORTHOLOGUE AFUA_7G06410)-RELATED"/>
    <property type="match status" value="1"/>
</dbReference>
<organism evidence="11 12">
    <name type="scientific">Aplosporella prunicola CBS 121167</name>
    <dbReference type="NCBI Taxonomy" id="1176127"/>
    <lineage>
        <taxon>Eukaryota</taxon>
        <taxon>Fungi</taxon>
        <taxon>Dikarya</taxon>
        <taxon>Ascomycota</taxon>
        <taxon>Pezizomycotina</taxon>
        <taxon>Dothideomycetes</taxon>
        <taxon>Dothideomycetes incertae sedis</taxon>
        <taxon>Botryosphaeriales</taxon>
        <taxon>Aplosporellaceae</taxon>
        <taxon>Aplosporella</taxon>
    </lineage>
</organism>
<comment type="similarity">
    <text evidence="2 9">Belongs to the glycosyl hydrolase 28 family.</text>
</comment>
<evidence type="ECO:0000313" key="12">
    <source>
        <dbReference type="Proteomes" id="UP000799438"/>
    </source>
</evidence>